<dbReference type="InterPro" id="IPR006976">
    <property type="entry name" value="VanZ-like"/>
</dbReference>
<feature type="domain" description="VanZ-like" evidence="2">
    <location>
        <begin position="40"/>
        <end position="117"/>
    </location>
</feature>
<gene>
    <name evidence="3" type="ORF">AAEO56_15630</name>
</gene>
<feature type="transmembrane region" description="Helical" evidence="1">
    <location>
        <begin position="40"/>
        <end position="59"/>
    </location>
</feature>
<dbReference type="PANTHER" id="PTHR28008">
    <property type="entry name" value="DOMAIN PROTEIN, PUTATIVE (AFU_ORTHOLOGUE AFUA_3G10980)-RELATED"/>
    <property type="match status" value="1"/>
</dbReference>
<protein>
    <submittedName>
        <fullName evidence="3">VanZ family protein</fullName>
    </submittedName>
</protein>
<organism evidence="3 4">
    <name type="scientific">Flavobacterium arundinis</name>
    <dbReference type="NCBI Taxonomy" id="3139143"/>
    <lineage>
        <taxon>Bacteria</taxon>
        <taxon>Pseudomonadati</taxon>
        <taxon>Bacteroidota</taxon>
        <taxon>Flavobacteriia</taxon>
        <taxon>Flavobacteriales</taxon>
        <taxon>Flavobacteriaceae</taxon>
        <taxon>Flavobacterium</taxon>
    </lineage>
</organism>
<dbReference type="PANTHER" id="PTHR28008:SF1">
    <property type="entry name" value="DOMAIN PROTEIN, PUTATIVE (AFU_ORTHOLOGUE AFUA_3G10980)-RELATED"/>
    <property type="match status" value="1"/>
</dbReference>
<evidence type="ECO:0000313" key="4">
    <source>
        <dbReference type="Proteomes" id="UP001464555"/>
    </source>
</evidence>
<proteinExistence type="predicted"/>
<keyword evidence="1" id="KW-1133">Transmembrane helix</keyword>
<dbReference type="RefSeq" id="WP_341697996.1">
    <property type="nucleotide sequence ID" value="NZ_JBBYHR010000009.1"/>
</dbReference>
<sequence length="131" mass="15417">MRNKYFWAAIFWTLFITVACLVSNDNFGELQKIQMPNKDKVLHATFYFVFTILWSYGLRTLKISDVRKRRMWAFIIAVSYGIIMEICQGLFTEERTPDVVDAIANTTGSAIAVFVLWRYQKRHFKKKSPAY</sequence>
<accession>A0ABU9HZW2</accession>
<dbReference type="EMBL" id="JBBYHR010000009">
    <property type="protein sequence ID" value="MEL1245703.1"/>
    <property type="molecule type" value="Genomic_DNA"/>
</dbReference>
<reference evidence="3 4" key="1">
    <citation type="submission" date="2024-04" db="EMBL/GenBank/DDBJ databases">
        <title>Flavobacterium sp. DGU11 16S ribosomal RNA gene Genome sequencing and assembly.</title>
        <authorList>
            <person name="Park S."/>
        </authorList>
    </citation>
    <scope>NUCLEOTIDE SEQUENCE [LARGE SCALE GENOMIC DNA]</scope>
    <source>
        <strain evidence="3 4">DGU11</strain>
    </source>
</reference>
<dbReference type="NCBIfam" id="NF037970">
    <property type="entry name" value="vanZ_1"/>
    <property type="match status" value="1"/>
</dbReference>
<evidence type="ECO:0000313" key="3">
    <source>
        <dbReference type="EMBL" id="MEL1245703.1"/>
    </source>
</evidence>
<dbReference type="Pfam" id="PF04892">
    <property type="entry name" value="VanZ"/>
    <property type="match status" value="1"/>
</dbReference>
<keyword evidence="1" id="KW-0812">Transmembrane</keyword>
<feature type="transmembrane region" description="Helical" evidence="1">
    <location>
        <begin position="71"/>
        <end position="91"/>
    </location>
</feature>
<dbReference type="PROSITE" id="PS51257">
    <property type="entry name" value="PROKAR_LIPOPROTEIN"/>
    <property type="match status" value="1"/>
</dbReference>
<keyword evidence="1" id="KW-0472">Membrane</keyword>
<keyword evidence="4" id="KW-1185">Reference proteome</keyword>
<feature type="transmembrane region" description="Helical" evidence="1">
    <location>
        <begin position="103"/>
        <end position="119"/>
    </location>
</feature>
<evidence type="ECO:0000256" key="1">
    <source>
        <dbReference type="SAM" id="Phobius"/>
    </source>
</evidence>
<name>A0ABU9HZW2_9FLAO</name>
<comment type="caution">
    <text evidence="3">The sequence shown here is derived from an EMBL/GenBank/DDBJ whole genome shotgun (WGS) entry which is preliminary data.</text>
</comment>
<dbReference type="Proteomes" id="UP001464555">
    <property type="component" value="Unassembled WGS sequence"/>
</dbReference>
<evidence type="ECO:0000259" key="2">
    <source>
        <dbReference type="Pfam" id="PF04892"/>
    </source>
</evidence>